<organism evidence="2 3">
    <name type="scientific">Batillaria attramentaria</name>
    <dbReference type="NCBI Taxonomy" id="370345"/>
    <lineage>
        <taxon>Eukaryota</taxon>
        <taxon>Metazoa</taxon>
        <taxon>Spiralia</taxon>
        <taxon>Lophotrochozoa</taxon>
        <taxon>Mollusca</taxon>
        <taxon>Gastropoda</taxon>
        <taxon>Caenogastropoda</taxon>
        <taxon>Sorbeoconcha</taxon>
        <taxon>Cerithioidea</taxon>
        <taxon>Batillariidae</taxon>
        <taxon>Batillaria</taxon>
    </lineage>
</organism>
<evidence type="ECO:0000256" key="1">
    <source>
        <dbReference type="SAM" id="MobiDB-lite"/>
    </source>
</evidence>
<gene>
    <name evidence="2" type="ORF">BaRGS_00036851</name>
</gene>
<feature type="region of interest" description="Disordered" evidence="1">
    <location>
        <begin position="1"/>
        <end position="31"/>
    </location>
</feature>
<feature type="region of interest" description="Disordered" evidence="1">
    <location>
        <begin position="78"/>
        <end position="109"/>
    </location>
</feature>
<sequence>MRTGHTCEWTGEQESRWSNQSWTTSTGQQPLKSMHDRVIGHSKNHAQKHLEDSGHTYWAEFYPHFKRSKIRTLGQQKVFSTERRKQKVSLTDRKKEKVSSTDRKKQRVFSAERRTQKIFFRRTQKIFSTERRGTEGVLNRPQETQRTLTRTHAAERTKQDELSL</sequence>
<dbReference type="EMBL" id="JACVVK020000531">
    <property type="protein sequence ID" value="KAK7467926.1"/>
    <property type="molecule type" value="Genomic_DNA"/>
</dbReference>
<proteinExistence type="predicted"/>
<feature type="compositionally biased region" description="Polar residues" evidence="1">
    <location>
        <begin position="141"/>
        <end position="150"/>
    </location>
</feature>
<feature type="region of interest" description="Disordered" evidence="1">
    <location>
        <begin position="130"/>
        <end position="164"/>
    </location>
</feature>
<protein>
    <submittedName>
        <fullName evidence="2">Uncharacterized protein</fullName>
    </submittedName>
</protein>
<dbReference type="AlphaFoldDB" id="A0ABD0JAQ2"/>
<comment type="caution">
    <text evidence="2">The sequence shown here is derived from an EMBL/GenBank/DDBJ whole genome shotgun (WGS) entry which is preliminary data.</text>
</comment>
<evidence type="ECO:0000313" key="3">
    <source>
        <dbReference type="Proteomes" id="UP001519460"/>
    </source>
</evidence>
<accession>A0ABD0JAQ2</accession>
<dbReference type="Proteomes" id="UP001519460">
    <property type="component" value="Unassembled WGS sequence"/>
</dbReference>
<feature type="compositionally biased region" description="Polar residues" evidence="1">
    <location>
        <begin position="16"/>
        <end position="31"/>
    </location>
</feature>
<feature type="compositionally biased region" description="Basic and acidic residues" evidence="1">
    <location>
        <begin position="90"/>
        <end position="103"/>
    </location>
</feature>
<feature type="compositionally biased region" description="Basic and acidic residues" evidence="1">
    <location>
        <begin position="152"/>
        <end position="164"/>
    </location>
</feature>
<evidence type="ECO:0000313" key="2">
    <source>
        <dbReference type="EMBL" id="KAK7467926.1"/>
    </source>
</evidence>
<reference evidence="2 3" key="1">
    <citation type="journal article" date="2023" name="Sci. Data">
        <title>Genome assembly of the Korean intertidal mud-creeper Batillaria attramentaria.</title>
        <authorList>
            <person name="Patra A.K."/>
            <person name="Ho P.T."/>
            <person name="Jun S."/>
            <person name="Lee S.J."/>
            <person name="Kim Y."/>
            <person name="Won Y.J."/>
        </authorList>
    </citation>
    <scope>NUCLEOTIDE SEQUENCE [LARGE SCALE GENOMIC DNA]</scope>
    <source>
        <strain evidence="2">Wonlab-2016</strain>
    </source>
</reference>
<name>A0ABD0JAQ2_9CAEN</name>
<keyword evidence="3" id="KW-1185">Reference proteome</keyword>